<evidence type="ECO:0000313" key="4">
    <source>
        <dbReference type="Proteomes" id="UP001190700"/>
    </source>
</evidence>
<feature type="coiled-coil region" evidence="1">
    <location>
        <begin position="203"/>
        <end position="230"/>
    </location>
</feature>
<evidence type="ECO:0000313" key="3">
    <source>
        <dbReference type="EMBL" id="KAK3275925.1"/>
    </source>
</evidence>
<comment type="caution">
    <text evidence="3">The sequence shown here is derived from an EMBL/GenBank/DDBJ whole genome shotgun (WGS) entry which is preliminary data.</text>
</comment>
<reference evidence="3 4" key="1">
    <citation type="journal article" date="2015" name="Genome Biol. Evol.">
        <title>Comparative Genomics of a Bacterivorous Green Alga Reveals Evolutionary Causalities and Consequences of Phago-Mixotrophic Mode of Nutrition.</title>
        <authorList>
            <person name="Burns J.A."/>
            <person name="Paasch A."/>
            <person name="Narechania A."/>
            <person name="Kim E."/>
        </authorList>
    </citation>
    <scope>NUCLEOTIDE SEQUENCE [LARGE SCALE GENOMIC DNA]</scope>
    <source>
        <strain evidence="3 4">PLY_AMNH</strain>
    </source>
</reference>
<accession>A0AAE0GDG9</accession>
<protein>
    <submittedName>
        <fullName evidence="3">Uncharacterized protein</fullName>
    </submittedName>
</protein>
<sequence>MCLDQGGLKDADGKPVVIHADFNLENACGKQLLLKCLEDGSNYKVFESKLYKAEDKHIVSNILTTCVERFGPQPAEDDTVVLVDAPHVRKDFDEDDWEQPRWKAKEGRRKLFLLEFQEAAMDFKVLRGPSSDDPEYLSFDEMSEEASTALKQNVKNPRTELEPRLVNGKQPREPEVGDTNHWTLASSNFTSGLTFRLVGKVLRKDKDERNKEAKELNAALLQRQEAIESKHLQHQVQLTDKHVAVQQQLSEASNKTIDTVKPALNEQQQKVIQDLKDQMAIERKAMHRHSKKYTQEIAMQLISDEEDAEDEEDAALLNISEEEEEEEEGVEDEAVAATAPFF</sequence>
<evidence type="ECO:0000256" key="2">
    <source>
        <dbReference type="SAM" id="MobiDB-lite"/>
    </source>
</evidence>
<name>A0AAE0GDG9_9CHLO</name>
<dbReference type="EMBL" id="LGRX02006924">
    <property type="protein sequence ID" value="KAK3275925.1"/>
    <property type="molecule type" value="Genomic_DNA"/>
</dbReference>
<keyword evidence="1" id="KW-0175">Coiled coil</keyword>
<gene>
    <name evidence="3" type="ORF">CYMTET_15976</name>
</gene>
<proteinExistence type="predicted"/>
<feature type="region of interest" description="Disordered" evidence="2">
    <location>
        <begin position="304"/>
        <end position="342"/>
    </location>
</feature>
<organism evidence="3 4">
    <name type="scientific">Cymbomonas tetramitiformis</name>
    <dbReference type="NCBI Taxonomy" id="36881"/>
    <lineage>
        <taxon>Eukaryota</taxon>
        <taxon>Viridiplantae</taxon>
        <taxon>Chlorophyta</taxon>
        <taxon>Pyramimonadophyceae</taxon>
        <taxon>Pyramimonadales</taxon>
        <taxon>Pyramimonadaceae</taxon>
        <taxon>Cymbomonas</taxon>
    </lineage>
</organism>
<evidence type="ECO:0000256" key="1">
    <source>
        <dbReference type="SAM" id="Coils"/>
    </source>
</evidence>
<dbReference type="AlphaFoldDB" id="A0AAE0GDG9"/>
<feature type="compositionally biased region" description="Acidic residues" evidence="2">
    <location>
        <begin position="304"/>
        <end position="334"/>
    </location>
</feature>
<dbReference type="Proteomes" id="UP001190700">
    <property type="component" value="Unassembled WGS sequence"/>
</dbReference>
<keyword evidence="4" id="KW-1185">Reference proteome</keyword>